<accession>A0A8S5TII0</accession>
<proteinExistence type="predicted"/>
<name>A0A8S5TII0_9CAUD</name>
<dbReference type="EMBL" id="BK032824">
    <property type="protein sequence ID" value="DAF62594.1"/>
    <property type="molecule type" value="Genomic_DNA"/>
</dbReference>
<reference evidence="1" key="1">
    <citation type="journal article" date="2021" name="Proc. Natl. Acad. Sci. U.S.A.">
        <title>A Catalog of Tens of Thousands of Viruses from Human Metagenomes Reveals Hidden Associations with Chronic Diseases.</title>
        <authorList>
            <person name="Tisza M.J."/>
            <person name="Buck C.B."/>
        </authorList>
    </citation>
    <scope>NUCLEOTIDE SEQUENCE</scope>
    <source>
        <strain evidence="1">Ct6Ob18</strain>
    </source>
</reference>
<sequence length="107" mass="12533">MIYFKPNQVTSPQRFMKIVKVIFDGGLYSFSIAELEWEGSKVYGMRWNVSRKEWDDSDKISGKKVCLGMPVSRARPVWFVIPNVTAKYFEQIISDELERLKSEGYRV</sequence>
<protein>
    <submittedName>
        <fullName evidence="1">Uncharacterized protein</fullName>
    </submittedName>
</protein>
<evidence type="ECO:0000313" key="1">
    <source>
        <dbReference type="EMBL" id="DAF62594.1"/>
    </source>
</evidence>
<organism evidence="1">
    <name type="scientific">Siphoviridae sp. ct6Ob18</name>
    <dbReference type="NCBI Taxonomy" id="2827783"/>
    <lineage>
        <taxon>Viruses</taxon>
        <taxon>Duplodnaviria</taxon>
        <taxon>Heunggongvirae</taxon>
        <taxon>Uroviricota</taxon>
        <taxon>Caudoviricetes</taxon>
    </lineage>
</organism>